<comment type="caution">
    <text evidence="1">The sequence shown here is derived from an EMBL/GenBank/DDBJ whole genome shotgun (WGS) entry which is preliminary data.</text>
</comment>
<evidence type="ECO:0000313" key="2">
    <source>
        <dbReference type="Proteomes" id="UP001172457"/>
    </source>
</evidence>
<dbReference type="AlphaFoldDB" id="A0AA38WCP4"/>
<reference evidence="1" key="1">
    <citation type="submission" date="2023-03" db="EMBL/GenBank/DDBJ databases">
        <title>Chromosome-scale reference genome and RAD-based genetic map of yellow starthistle (Centaurea solstitialis) reveal putative structural variation and QTLs associated with invader traits.</title>
        <authorList>
            <person name="Reatini B."/>
            <person name="Cang F.A."/>
            <person name="Jiang Q."/>
            <person name="Mckibben M.T.W."/>
            <person name="Barker M.S."/>
            <person name="Rieseberg L.H."/>
            <person name="Dlugosch K.M."/>
        </authorList>
    </citation>
    <scope>NUCLEOTIDE SEQUENCE</scope>
    <source>
        <strain evidence="1">CAN-66</strain>
        <tissue evidence="1">Leaf</tissue>
    </source>
</reference>
<proteinExistence type="predicted"/>
<accession>A0AA38WCP4</accession>
<gene>
    <name evidence="1" type="ORF">OSB04_023223</name>
</gene>
<protein>
    <submittedName>
        <fullName evidence="1">Uncharacterized protein</fullName>
    </submittedName>
</protein>
<sequence length="65" mass="6735">MALIGKLVGHVEIKSTGMHSPNDIAPICPDKLQSCDLLAGQRGVPGSTFVGTIPKVPILSIEPVS</sequence>
<name>A0AA38WCP4_9ASTR</name>
<keyword evidence="2" id="KW-1185">Reference proteome</keyword>
<organism evidence="1 2">
    <name type="scientific">Centaurea solstitialis</name>
    <name type="common">yellow star-thistle</name>
    <dbReference type="NCBI Taxonomy" id="347529"/>
    <lineage>
        <taxon>Eukaryota</taxon>
        <taxon>Viridiplantae</taxon>
        <taxon>Streptophyta</taxon>
        <taxon>Embryophyta</taxon>
        <taxon>Tracheophyta</taxon>
        <taxon>Spermatophyta</taxon>
        <taxon>Magnoliopsida</taxon>
        <taxon>eudicotyledons</taxon>
        <taxon>Gunneridae</taxon>
        <taxon>Pentapetalae</taxon>
        <taxon>asterids</taxon>
        <taxon>campanulids</taxon>
        <taxon>Asterales</taxon>
        <taxon>Asteraceae</taxon>
        <taxon>Carduoideae</taxon>
        <taxon>Cardueae</taxon>
        <taxon>Centaureinae</taxon>
        <taxon>Centaurea</taxon>
    </lineage>
</organism>
<dbReference type="EMBL" id="JARYMX010000006">
    <property type="protein sequence ID" value="KAJ9543516.1"/>
    <property type="molecule type" value="Genomic_DNA"/>
</dbReference>
<dbReference type="Proteomes" id="UP001172457">
    <property type="component" value="Chromosome 6"/>
</dbReference>
<evidence type="ECO:0000313" key="1">
    <source>
        <dbReference type="EMBL" id="KAJ9543516.1"/>
    </source>
</evidence>